<dbReference type="GO" id="GO:0004725">
    <property type="term" value="F:protein tyrosine phosphatase activity"/>
    <property type="evidence" value="ECO:0007669"/>
    <property type="project" value="TreeGrafter"/>
</dbReference>
<comment type="catalytic activity">
    <reaction evidence="5">
        <text>O-phospho-L-threonyl-[protein] + H2O = L-threonyl-[protein] + phosphate</text>
        <dbReference type="Rhea" id="RHEA:47004"/>
        <dbReference type="Rhea" id="RHEA-COMP:11060"/>
        <dbReference type="Rhea" id="RHEA-COMP:11605"/>
        <dbReference type="ChEBI" id="CHEBI:15377"/>
        <dbReference type="ChEBI" id="CHEBI:30013"/>
        <dbReference type="ChEBI" id="CHEBI:43474"/>
        <dbReference type="ChEBI" id="CHEBI:61977"/>
        <dbReference type="EC" id="3.1.3.16"/>
    </reaction>
</comment>
<protein>
    <recommendedName>
        <fullName evidence="6">Tyrosine specific protein phosphatases domain-containing protein</fullName>
    </recommendedName>
</protein>
<keyword evidence="2" id="KW-0378">Hydrolase</keyword>
<evidence type="ECO:0000256" key="4">
    <source>
        <dbReference type="ARBA" id="ARBA00047761"/>
    </source>
</evidence>
<gene>
    <name evidence="7" type="ORF">TL16_g00203</name>
</gene>
<dbReference type="GO" id="GO:0005829">
    <property type="term" value="C:cytosol"/>
    <property type="evidence" value="ECO:0007669"/>
    <property type="project" value="TreeGrafter"/>
</dbReference>
<evidence type="ECO:0000313" key="8">
    <source>
        <dbReference type="Proteomes" id="UP001162640"/>
    </source>
</evidence>
<evidence type="ECO:0000256" key="1">
    <source>
        <dbReference type="ARBA" id="ARBA00008601"/>
    </source>
</evidence>
<evidence type="ECO:0000256" key="5">
    <source>
        <dbReference type="ARBA" id="ARBA00048336"/>
    </source>
</evidence>
<dbReference type="PROSITE" id="PS50056">
    <property type="entry name" value="TYR_PHOSPHATASE_2"/>
    <property type="match status" value="1"/>
</dbReference>
<dbReference type="Proteomes" id="UP001162640">
    <property type="component" value="Unassembled WGS sequence"/>
</dbReference>
<reference evidence="8" key="1">
    <citation type="journal article" date="2023" name="Commun. Biol.">
        <title>Genome analysis of Parmales, the sister group of diatoms, reveals the evolutionary specialization of diatoms from phago-mixotrophs to photoautotrophs.</title>
        <authorList>
            <person name="Ban H."/>
            <person name="Sato S."/>
            <person name="Yoshikawa S."/>
            <person name="Yamada K."/>
            <person name="Nakamura Y."/>
            <person name="Ichinomiya M."/>
            <person name="Sato N."/>
            <person name="Blanc-Mathieu R."/>
            <person name="Endo H."/>
            <person name="Kuwata A."/>
            <person name="Ogata H."/>
        </authorList>
    </citation>
    <scope>NUCLEOTIDE SEQUENCE [LARGE SCALE GENOMIC DNA]</scope>
</reference>
<dbReference type="PANTHER" id="PTHR45948">
    <property type="entry name" value="DUAL SPECIFICITY PROTEIN PHOSPHATASE DDB_G0269404-RELATED"/>
    <property type="match status" value="1"/>
</dbReference>
<name>A0A9W7DLK0_9STRA</name>
<dbReference type="InterPro" id="IPR016130">
    <property type="entry name" value="Tyr_Pase_AS"/>
</dbReference>
<dbReference type="AlphaFoldDB" id="A0A9W7DLK0"/>
<sequence length="162" mass="17994">MSVVVGWFQDQWKAAFPYGFFVTTESEVALHLDNQEMSIPNEVLAGVAKGDENPGVGALYIGALYCVCNQVEAYQTSARRLKENLHVAFARLMWKDDDSQILEKADLEGAIKHIHAQRLRGVAVLIHCIMGKSRSAALTVSYLLALQKDKSVNECQGCKTHR</sequence>
<dbReference type="PROSITE" id="PS00383">
    <property type="entry name" value="TYR_PHOSPHATASE_1"/>
    <property type="match status" value="1"/>
</dbReference>
<dbReference type="GO" id="GO:0007165">
    <property type="term" value="P:signal transduction"/>
    <property type="evidence" value="ECO:0007669"/>
    <property type="project" value="TreeGrafter"/>
</dbReference>
<evidence type="ECO:0000259" key="6">
    <source>
        <dbReference type="PROSITE" id="PS50056"/>
    </source>
</evidence>
<evidence type="ECO:0000256" key="3">
    <source>
        <dbReference type="ARBA" id="ARBA00022912"/>
    </source>
</evidence>
<evidence type="ECO:0000256" key="2">
    <source>
        <dbReference type="ARBA" id="ARBA00022801"/>
    </source>
</evidence>
<comment type="catalytic activity">
    <reaction evidence="4">
        <text>O-phospho-L-seryl-[protein] + H2O = L-seryl-[protein] + phosphate</text>
        <dbReference type="Rhea" id="RHEA:20629"/>
        <dbReference type="Rhea" id="RHEA-COMP:9863"/>
        <dbReference type="Rhea" id="RHEA-COMP:11604"/>
        <dbReference type="ChEBI" id="CHEBI:15377"/>
        <dbReference type="ChEBI" id="CHEBI:29999"/>
        <dbReference type="ChEBI" id="CHEBI:43474"/>
        <dbReference type="ChEBI" id="CHEBI:83421"/>
        <dbReference type="EC" id="3.1.3.16"/>
    </reaction>
</comment>
<dbReference type="Gene3D" id="3.90.190.10">
    <property type="entry name" value="Protein tyrosine phosphatase superfamily"/>
    <property type="match status" value="1"/>
</dbReference>
<evidence type="ECO:0000313" key="7">
    <source>
        <dbReference type="EMBL" id="GMH48049.1"/>
    </source>
</evidence>
<dbReference type="PANTHER" id="PTHR45948:SF2">
    <property type="entry name" value="DUAL SPECIFICITY PROTEIN PHOSPHATASE"/>
    <property type="match status" value="1"/>
</dbReference>
<dbReference type="SUPFAM" id="SSF52799">
    <property type="entry name" value="(Phosphotyrosine protein) phosphatases II"/>
    <property type="match status" value="1"/>
</dbReference>
<dbReference type="EMBL" id="BLQM01000003">
    <property type="protein sequence ID" value="GMH48049.1"/>
    <property type="molecule type" value="Genomic_DNA"/>
</dbReference>
<feature type="domain" description="Tyrosine specific protein phosphatases" evidence="6">
    <location>
        <begin position="105"/>
        <end position="162"/>
    </location>
</feature>
<dbReference type="GO" id="GO:0004722">
    <property type="term" value="F:protein serine/threonine phosphatase activity"/>
    <property type="evidence" value="ECO:0007669"/>
    <property type="project" value="UniProtKB-EC"/>
</dbReference>
<dbReference type="Pfam" id="PF00782">
    <property type="entry name" value="DSPc"/>
    <property type="match status" value="1"/>
</dbReference>
<organism evidence="7 8">
    <name type="scientific">Triparma laevis f. inornata</name>
    <dbReference type="NCBI Taxonomy" id="1714386"/>
    <lineage>
        <taxon>Eukaryota</taxon>
        <taxon>Sar</taxon>
        <taxon>Stramenopiles</taxon>
        <taxon>Ochrophyta</taxon>
        <taxon>Bolidophyceae</taxon>
        <taxon>Parmales</taxon>
        <taxon>Triparmaceae</taxon>
        <taxon>Triparma</taxon>
    </lineage>
</organism>
<proteinExistence type="inferred from homology"/>
<keyword evidence="3" id="KW-0904">Protein phosphatase</keyword>
<dbReference type="InterPro" id="IPR000340">
    <property type="entry name" value="Dual-sp_phosphatase_cat-dom"/>
</dbReference>
<comment type="caution">
    <text evidence="7">The sequence shown here is derived from an EMBL/GenBank/DDBJ whole genome shotgun (WGS) entry which is preliminary data.</text>
</comment>
<dbReference type="InterPro" id="IPR000387">
    <property type="entry name" value="Tyr_Pase_dom"/>
</dbReference>
<dbReference type="InterPro" id="IPR029021">
    <property type="entry name" value="Prot-tyrosine_phosphatase-like"/>
</dbReference>
<comment type="similarity">
    <text evidence="1">Belongs to the protein-tyrosine phosphatase family. Non-receptor class dual specificity subfamily.</text>
</comment>
<accession>A0A9W7DLK0</accession>